<organism evidence="2 3">
    <name type="scientific">Roseivirga pacifica</name>
    <dbReference type="NCBI Taxonomy" id="1267423"/>
    <lineage>
        <taxon>Bacteria</taxon>
        <taxon>Pseudomonadati</taxon>
        <taxon>Bacteroidota</taxon>
        <taxon>Cytophagia</taxon>
        <taxon>Cytophagales</taxon>
        <taxon>Roseivirgaceae</taxon>
        <taxon>Roseivirga</taxon>
    </lineage>
</organism>
<keyword evidence="1" id="KW-0812">Transmembrane</keyword>
<name>A0A1I0Q9U1_9BACT</name>
<evidence type="ECO:0000256" key="1">
    <source>
        <dbReference type="SAM" id="Phobius"/>
    </source>
</evidence>
<keyword evidence="1" id="KW-1133">Transmembrane helix</keyword>
<dbReference type="Proteomes" id="UP000199437">
    <property type="component" value="Unassembled WGS sequence"/>
</dbReference>
<feature type="transmembrane region" description="Helical" evidence="1">
    <location>
        <begin position="26"/>
        <end position="42"/>
    </location>
</feature>
<protein>
    <recommendedName>
        <fullName evidence="4">DUF304 domain-containing protein</fullName>
    </recommendedName>
</protein>
<gene>
    <name evidence="2" type="ORF">SAMN05216290_2145</name>
</gene>
<dbReference type="OrthoDB" id="10006729at2"/>
<evidence type="ECO:0000313" key="2">
    <source>
        <dbReference type="EMBL" id="SEW23785.1"/>
    </source>
</evidence>
<dbReference type="AlphaFoldDB" id="A0A1I0Q9U1"/>
<feature type="transmembrane region" description="Helical" evidence="1">
    <location>
        <begin position="54"/>
        <end position="70"/>
    </location>
</feature>
<keyword evidence="1" id="KW-0472">Membrane</keyword>
<dbReference type="RefSeq" id="WP_090258579.1">
    <property type="nucleotide sequence ID" value="NZ_FOIR01000002.1"/>
</dbReference>
<dbReference type="GeneID" id="99986852"/>
<dbReference type="EMBL" id="FOIR01000002">
    <property type="protein sequence ID" value="SEW23785.1"/>
    <property type="molecule type" value="Genomic_DNA"/>
</dbReference>
<proteinExistence type="predicted"/>
<evidence type="ECO:0000313" key="3">
    <source>
        <dbReference type="Proteomes" id="UP000199437"/>
    </source>
</evidence>
<accession>A0A1I0Q9U1</accession>
<reference evidence="3" key="1">
    <citation type="submission" date="2016-10" db="EMBL/GenBank/DDBJ databases">
        <authorList>
            <person name="Varghese N."/>
            <person name="Submissions S."/>
        </authorList>
    </citation>
    <scope>NUCLEOTIDE SEQUENCE [LARGE SCALE GENOMIC DNA]</scope>
    <source>
        <strain evidence="3">CGMCC 1.12402</strain>
    </source>
</reference>
<keyword evidence="3" id="KW-1185">Reference proteome</keyword>
<sequence length="170" mass="19784">MSLFRRYDLIESPQELLIIRRRVRNLSNAIVYLVGFLLWYIVLEAQANSAQNELIYIFYLFPLLFISRIIKSIKSLIIRDKISFNFKLGDLIINDQRRAKLSNINCVIVDYDNKLDIQQCSLELQTSDEANIILDKSDAGMNKEVIETAKSIASFLKVPIQDLHPYEEKL</sequence>
<evidence type="ECO:0008006" key="4">
    <source>
        <dbReference type="Google" id="ProtNLM"/>
    </source>
</evidence>